<dbReference type="InterPro" id="IPR001461">
    <property type="entry name" value="Aspartic_peptidase_A1"/>
</dbReference>
<sequence length="273" mass="29179">MGDIITCIPRKSEGYYEEENARRGSGEIIEKVLVLSFLTKWDLDDFFFSPPHLFFRFLFPLHVSLSSSFSSISCDTPQSCDLDIFACRNNYCLYQVSYGDGSYTVGDGSYTVSDDSYTVGDCISETLTFNDVASVDNIAHGCGDNIEGLFVGAAGFYKGVTTSQLDELAAETAAAMTASHPDYASVNVLVLSQIFTRTRTFYYVELAGVEVGGEVIPVAEAAVGSGGGGVIVDLGTAVTSGDDGVRGGEGQVSGGARGCRRPEGWRRSTRVTI</sequence>
<dbReference type="PANTHER" id="PTHR13683">
    <property type="entry name" value="ASPARTYL PROTEASES"/>
    <property type="match status" value="1"/>
</dbReference>
<dbReference type="Proteomes" id="UP001420932">
    <property type="component" value="Unassembled WGS sequence"/>
</dbReference>
<evidence type="ECO:0000256" key="1">
    <source>
        <dbReference type="SAM" id="MobiDB-lite"/>
    </source>
</evidence>
<name>A0AAP0L083_9MAGN</name>
<feature type="region of interest" description="Disordered" evidence="1">
    <location>
        <begin position="248"/>
        <end position="273"/>
    </location>
</feature>
<dbReference type="Gene3D" id="2.40.70.10">
    <property type="entry name" value="Acid Proteases"/>
    <property type="match status" value="2"/>
</dbReference>
<comment type="caution">
    <text evidence="2">The sequence shown here is derived from an EMBL/GenBank/DDBJ whole genome shotgun (WGS) entry which is preliminary data.</text>
</comment>
<dbReference type="AlphaFoldDB" id="A0AAP0L083"/>
<dbReference type="GO" id="GO:0004190">
    <property type="term" value="F:aspartic-type endopeptidase activity"/>
    <property type="evidence" value="ECO:0007669"/>
    <property type="project" value="InterPro"/>
</dbReference>
<dbReference type="SUPFAM" id="SSF50630">
    <property type="entry name" value="Acid proteases"/>
    <property type="match status" value="1"/>
</dbReference>
<dbReference type="EMBL" id="JBBNAF010000003">
    <property type="protein sequence ID" value="KAK9160635.1"/>
    <property type="molecule type" value="Genomic_DNA"/>
</dbReference>
<evidence type="ECO:0000313" key="2">
    <source>
        <dbReference type="EMBL" id="KAK9160635.1"/>
    </source>
</evidence>
<reference evidence="2 3" key="1">
    <citation type="submission" date="2024-01" db="EMBL/GenBank/DDBJ databases">
        <title>Genome assemblies of Stephania.</title>
        <authorList>
            <person name="Yang L."/>
        </authorList>
    </citation>
    <scope>NUCLEOTIDE SEQUENCE [LARGE SCALE GENOMIC DNA]</scope>
    <source>
        <strain evidence="2">YNDBR</strain>
        <tissue evidence="2">Leaf</tissue>
    </source>
</reference>
<gene>
    <name evidence="2" type="ORF">Syun_006976</name>
</gene>
<evidence type="ECO:0008006" key="4">
    <source>
        <dbReference type="Google" id="ProtNLM"/>
    </source>
</evidence>
<proteinExistence type="predicted"/>
<evidence type="ECO:0000313" key="3">
    <source>
        <dbReference type="Proteomes" id="UP001420932"/>
    </source>
</evidence>
<protein>
    <recommendedName>
        <fullName evidence="4">Peptidase A1 domain-containing protein</fullName>
    </recommendedName>
</protein>
<keyword evidence="3" id="KW-1185">Reference proteome</keyword>
<dbReference type="PANTHER" id="PTHR13683:SF775">
    <property type="entry name" value="EUKARYOTIC ASPARTYL PROTEASE FAMILY PROTEIN"/>
    <property type="match status" value="1"/>
</dbReference>
<organism evidence="2 3">
    <name type="scientific">Stephania yunnanensis</name>
    <dbReference type="NCBI Taxonomy" id="152371"/>
    <lineage>
        <taxon>Eukaryota</taxon>
        <taxon>Viridiplantae</taxon>
        <taxon>Streptophyta</taxon>
        <taxon>Embryophyta</taxon>
        <taxon>Tracheophyta</taxon>
        <taxon>Spermatophyta</taxon>
        <taxon>Magnoliopsida</taxon>
        <taxon>Ranunculales</taxon>
        <taxon>Menispermaceae</taxon>
        <taxon>Menispermoideae</taxon>
        <taxon>Cissampelideae</taxon>
        <taxon>Stephania</taxon>
    </lineage>
</organism>
<dbReference type="InterPro" id="IPR021109">
    <property type="entry name" value="Peptidase_aspartic_dom_sf"/>
</dbReference>
<accession>A0AAP0L083</accession>
<dbReference type="GO" id="GO:0006508">
    <property type="term" value="P:proteolysis"/>
    <property type="evidence" value="ECO:0007669"/>
    <property type="project" value="InterPro"/>
</dbReference>
<feature type="compositionally biased region" description="Gly residues" evidence="1">
    <location>
        <begin position="248"/>
        <end position="257"/>
    </location>
</feature>